<dbReference type="Proteomes" id="UP001153076">
    <property type="component" value="Unassembled WGS sequence"/>
</dbReference>
<dbReference type="InterPro" id="IPR045687">
    <property type="entry name" value="PIGG/GPI7_C"/>
</dbReference>
<dbReference type="PANTHER" id="PTHR23072:SF0">
    <property type="entry name" value="GPI ETHANOLAMINE PHOSPHATE TRANSFERASE 2"/>
    <property type="match status" value="1"/>
</dbReference>
<dbReference type="Pfam" id="PF01663">
    <property type="entry name" value="Phosphodiest"/>
    <property type="match status" value="1"/>
</dbReference>
<keyword evidence="9 11" id="KW-0472">Membrane</keyword>
<gene>
    <name evidence="13" type="ORF">Cgig2_007358</name>
</gene>
<comment type="similarity">
    <text evidence="3">Belongs to the PIGG/PIGN/PIGO family. PIGG subfamily.</text>
</comment>
<dbReference type="CDD" id="cd16024">
    <property type="entry name" value="GPI_EPT_2"/>
    <property type="match status" value="1"/>
</dbReference>
<keyword evidence="10" id="KW-0325">Glycoprotein</keyword>
<feature type="transmembrane region" description="Helical" evidence="11">
    <location>
        <begin position="916"/>
        <end position="938"/>
    </location>
</feature>
<keyword evidence="7" id="KW-0256">Endoplasmic reticulum</keyword>
<keyword evidence="5" id="KW-0808">Transferase</keyword>
<dbReference type="Pfam" id="PF19316">
    <property type="entry name" value="PIGO_PIGG"/>
    <property type="match status" value="1"/>
</dbReference>
<dbReference type="InterPro" id="IPR002591">
    <property type="entry name" value="Phosphodiest/P_Trfase"/>
</dbReference>
<dbReference type="FunFam" id="3.40.720.10:FF:000078">
    <property type="entry name" value="GPI ethanolamine phosphate transferase 2 isoform X4"/>
    <property type="match status" value="1"/>
</dbReference>
<evidence type="ECO:0000256" key="1">
    <source>
        <dbReference type="ARBA" id="ARBA00004477"/>
    </source>
</evidence>
<dbReference type="OrthoDB" id="272139at2759"/>
<feature type="transmembrane region" description="Helical" evidence="11">
    <location>
        <begin position="872"/>
        <end position="895"/>
    </location>
</feature>
<evidence type="ECO:0000256" key="11">
    <source>
        <dbReference type="SAM" id="Phobius"/>
    </source>
</evidence>
<feature type="transmembrane region" description="Helical" evidence="11">
    <location>
        <begin position="826"/>
        <end position="844"/>
    </location>
</feature>
<proteinExistence type="inferred from homology"/>
<comment type="pathway">
    <text evidence="2">Glycolipid biosynthesis; glycosylphosphatidylinositol-anchor biosynthesis.</text>
</comment>
<evidence type="ECO:0000256" key="9">
    <source>
        <dbReference type="ARBA" id="ARBA00023136"/>
    </source>
</evidence>
<dbReference type="InterPro" id="IPR039527">
    <property type="entry name" value="PIGG/GPI7"/>
</dbReference>
<dbReference type="InterPro" id="IPR037674">
    <property type="entry name" value="PIG-G_N"/>
</dbReference>
<evidence type="ECO:0000256" key="7">
    <source>
        <dbReference type="ARBA" id="ARBA00022824"/>
    </source>
</evidence>
<dbReference type="GO" id="GO:0051267">
    <property type="term" value="F:CP2 mannose-ethanolamine phosphotransferase activity"/>
    <property type="evidence" value="ECO:0007669"/>
    <property type="project" value="TreeGrafter"/>
</dbReference>
<sequence>MAERRVAMDKQRRKMSPVTCSELSIWTLCAIALQIFGLSLFVFGFFPVKPALSGVSGPESYQPPGNESVDEYNVTDMSPDELRSLYLELSQVPPSYSRLILMVIDGLPAEFVLGKDGNPPSRNHVAAMPYTQSLLASGKAIGYHAKAAPPTVTMPRLKVTGIVSIAMVSGAVGGFLDIVFNFNTQAFLDDNLLDQFLRVGWQMTMFGDETWLKLFPRLFTRQDGVSSFFVKDTVQVDLNVSRHLPEELKQDDWHLLILHYLGLDHVGHVGGRKSALMAPKLREMDEVIKMVHLNNILSQGSKKGETLLLVVSDHGMTDSGNHGGSSYEETDSLALFIGPKFEAHNQALTTQDTANQVDITPTLAILFGVPIPKNNVGVLAVDCFQSLTDVQKLRALELNSWQLLRLLKAQLPRLSCRDPGSGGHTDDDWSKVSHCNGTAEERFCCLYSKAAVLHSLWKSMGSSADSGHYYNCTAAAFYEFLTAASGWLTHKVTDKPVGQLAVGIIAMLLACAILLRLLFCLRQEGYVKGNQGLSDMNIVQNWSLEEAFVVAVIIILVMSMGSSSMVEEEQYIWHFLTTTLFWILFRKTMQLLPLGDQDSLNRSRGIPRYKQVLALLVILVSGRIIRAWHQGGVNWTQLPDISKWLEQAGTRWIKAIKVLSGILITSLSLFAFSKSRLNRCFILIVQLVFLLSGCLLLQHAIKYQDKNFLASGGDATSIAQIIYGVLGIATCFIAVASAWMFPLYISVKSSSNGQSPGSQIAENQMIHLLEGLKESSYLTGWAYMLSWSLLQLLLQQPINSMPILLLLLQISASMIYFLSDRFARKTWVEVAALYFIGMAGHFGLGNTNTLATIDVAGAFIGISSHSTLLSGILMFCITYASPMLVLLSLVMYISIKDESHSRGNNATDIGLLLKAVLVMPLLVPLCINSVLLIAYTIILLQMRNHLFIWSVFSPKYLYVWAATVCVYIGVCIVAATEAYLYLVCLFRSRRLVVRTFTNKVTGANRQ</sequence>
<feature type="domain" description="GPI ethanolamine phosphate transferase 2 C-terminal" evidence="12">
    <location>
        <begin position="545"/>
        <end position="975"/>
    </location>
</feature>
<dbReference type="GO" id="GO:0006506">
    <property type="term" value="P:GPI anchor biosynthetic process"/>
    <property type="evidence" value="ECO:0007669"/>
    <property type="project" value="UniProtKB-KW"/>
</dbReference>
<dbReference type="EMBL" id="JAKOGI010000007">
    <property type="protein sequence ID" value="KAJ8451875.1"/>
    <property type="molecule type" value="Genomic_DNA"/>
</dbReference>
<feature type="transmembrane region" description="Helical" evidence="11">
    <location>
        <begin position="542"/>
        <end position="560"/>
    </location>
</feature>
<feature type="transmembrane region" description="Helical" evidence="11">
    <location>
        <begin position="680"/>
        <end position="701"/>
    </location>
</feature>
<dbReference type="InterPro" id="IPR017850">
    <property type="entry name" value="Alkaline_phosphatase_core_sf"/>
</dbReference>
<comment type="caution">
    <text evidence="13">The sequence shown here is derived from an EMBL/GenBank/DDBJ whole genome shotgun (WGS) entry which is preliminary data.</text>
</comment>
<feature type="transmembrane region" description="Helical" evidence="11">
    <location>
        <begin position="958"/>
        <end position="982"/>
    </location>
</feature>
<evidence type="ECO:0000256" key="3">
    <source>
        <dbReference type="ARBA" id="ARBA00005315"/>
    </source>
</evidence>
<keyword evidence="8 11" id="KW-1133">Transmembrane helix</keyword>
<organism evidence="13 14">
    <name type="scientific">Carnegiea gigantea</name>
    <dbReference type="NCBI Taxonomy" id="171969"/>
    <lineage>
        <taxon>Eukaryota</taxon>
        <taxon>Viridiplantae</taxon>
        <taxon>Streptophyta</taxon>
        <taxon>Embryophyta</taxon>
        <taxon>Tracheophyta</taxon>
        <taxon>Spermatophyta</taxon>
        <taxon>Magnoliopsida</taxon>
        <taxon>eudicotyledons</taxon>
        <taxon>Gunneridae</taxon>
        <taxon>Pentapetalae</taxon>
        <taxon>Caryophyllales</taxon>
        <taxon>Cactineae</taxon>
        <taxon>Cactaceae</taxon>
        <taxon>Cactoideae</taxon>
        <taxon>Echinocereeae</taxon>
        <taxon>Carnegiea</taxon>
    </lineage>
</organism>
<evidence type="ECO:0000313" key="13">
    <source>
        <dbReference type="EMBL" id="KAJ8451875.1"/>
    </source>
</evidence>
<reference evidence="13" key="1">
    <citation type="submission" date="2022-04" db="EMBL/GenBank/DDBJ databases">
        <title>Carnegiea gigantea Genome sequencing and assembly v2.</title>
        <authorList>
            <person name="Copetti D."/>
            <person name="Sanderson M.J."/>
            <person name="Burquez A."/>
            <person name="Wojciechowski M.F."/>
        </authorList>
    </citation>
    <scope>NUCLEOTIDE SEQUENCE</scope>
    <source>
        <strain evidence="13">SGP5-SGP5p</strain>
        <tissue evidence="13">Aerial part</tissue>
    </source>
</reference>
<evidence type="ECO:0000256" key="10">
    <source>
        <dbReference type="ARBA" id="ARBA00023180"/>
    </source>
</evidence>
<feature type="transmembrane region" description="Helical" evidence="11">
    <location>
        <begin position="721"/>
        <end position="745"/>
    </location>
</feature>
<evidence type="ECO:0000256" key="8">
    <source>
        <dbReference type="ARBA" id="ARBA00022989"/>
    </source>
</evidence>
<evidence type="ECO:0000313" key="14">
    <source>
        <dbReference type="Proteomes" id="UP001153076"/>
    </source>
</evidence>
<evidence type="ECO:0000256" key="5">
    <source>
        <dbReference type="ARBA" id="ARBA00022679"/>
    </source>
</evidence>
<accession>A0A9Q1QTM4</accession>
<comment type="subcellular location">
    <subcellularLocation>
        <location evidence="1">Endoplasmic reticulum membrane</location>
        <topology evidence="1">Multi-pass membrane protein</topology>
    </subcellularLocation>
</comment>
<evidence type="ECO:0000256" key="2">
    <source>
        <dbReference type="ARBA" id="ARBA00004687"/>
    </source>
</evidence>
<evidence type="ECO:0000256" key="6">
    <source>
        <dbReference type="ARBA" id="ARBA00022692"/>
    </source>
</evidence>
<feature type="transmembrane region" description="Helical" evidence="11">
    <location>
        <begin position="800"/>
        <end position="819"/>
    </location>
</feature>
<feature type="transmembrane region" description="Helical" evidence="11">
    <location>
        <begin position="572"/>
        <end position="592"/>
    </location>
</feature>
<name>A0A9Q1QTM4_9CARY</name>
<feature type="transmembrane region" description="Helical" evidence="11">
    <location>
        <begin position="652"/>
        <end position="673"/>
    </location>
</feature>
<evidence type="ECO:0000259" key="12">
    <source>
        <dbReference type="Pfam" id="PF19316"/>
    </source>
</evidence>
<dbReference type="AlphaFoldDB" id="A0A9Q1QTM4"/>
<dbReference type="SUPFAM" id="SSF53649">
    <property type="entry name" value="Alkaline phosphatase-like"/>
    <property type="match status" value="1"/>
</dbReference>
<dbReference type="Gene3D" id="3.40.720.10">
    <property type="entry name" value="Alkaline Phosphatase, subunit A"/>
    <property type="match status" value="1"/>
</dbReference>
<keyword evidence="14" id="KW-1185">Reference proteome</keyword>
<dbReference type="GO" id="GO:0005789">
    <property type="term" value="C:endoplasmic reticulum membrane"/>
    <property type="evidence" value="ECO:0007669"/>
    <property type="project" value="UniProtKB-SubCell"/>
</dbReference>
<keyword evidence="4" id="KW-0337">GPI-anchor biosynthesis</keyword>
<keyword evidence="6 11" id="KW-0812">Transmembrane</keyword>
<evidence type="ECO:0000256" key="4">
    <source>
        <dbReference type="ARBA" id="ARBA00022502"/>
    </source>
</evidence>
<protein>
    <recommendedName>
        <fullName evidence="12">GPI ethanolamine phosphate transferase 2 C-terminal domain-containing protein</fullName>
    </recommendedName>
</protein>
<feature type="transmembrane region" description="Helical" evidence="11">
    <location>
        <begin position="21"/>
        <end position="46"/>
    </location>
</feature>
<dbReference type="PANTHER" id="PTHR23072">
    <property type="entry name" value="PHOSPHATIDYLINOSITOL GLYCAN-RELATED"/>
    <property type="match status" value="1"/>
</dbReference>
<feature type="transmembrane region" description="Helical" evidence="11">
    <location>
        <begin position="500"/>
        <end position="521"/>
    </location>
</feature>